<reference evidence="3" key="1">
    <citation type="submission" date="2021-10" db="EMBL/GenBank/DDBJ databases">
        <title>Tropical sea cucumber genome reveals ecological adaptation and Cuvierian tubules defense mechanism.</title>
        <authorList>
            <person name="Chen T."/>
        </authorList>
    </citation>
    <scope>NUCLEOTIDE SEQUENCE</scope>
    <source>
        <strain evidence="3">Nanhai2018</strain>
        <tissue evidence="3">Muscle</tissue>
    </source>
</reference>
<proteinExistence type="predicted"/>
<feature type="region of interest" description="Disordered" evidence="1">
    <location>
        <begin position="161"/>
        <end position="248"/>
    </location>
</feature>
<keyword evidence="2" id="KW-1133">Transmembrane helix</keyword>
<keyword evidence="4" id="KW-1185">Reference proteome</keyword>
<name>A0A9Q1H7P0_HOLLE</name>
<protein>
    <submittedName>
        <fullName evidence="3">Uncharacterized protein</fullName>
    </submittedName>
</protein>
<keyword evidence="2" id="KW-0472">Membrane</keyword>
<feature type="compositionally biased region" description="Basic and acidic residues" evidence="1">
    <location>
        <begin position="228"/>
        <end position="241"/>
    </location>
</feature>
<accession>A0A9Q1H7P0</accession>
<feature type="transmembrane region" description="Helical" evidence="2">
    <location>
        <begin position="76"/>
        <end position="100"/>
    </location>
</feature>
<comment type="caution">
    <text evidence="3">The sequence shown here is derived from an EMBL/GenBank/DDBJ whole genome shotgun (WGS) entry which is preliminary data.</text>
</comment>
<dbReference type="Proteomes" id="UP001152320">
    <property type="component" value="Chromosome 9"/>
</dbReference>
<feature type="region of interest" description="Disordered" evidence="1">
    <location>
        <begin position="326"/>
        <end position="350"/>
    </location>
</feature>
<evidence type="ECO:0000256" key="2">
    <source>
        <dbReference type="SAM" id="Phobius"/>
    </source>
</evidence>
<organism evidence="3 4">
    <name type="scientific">Holothuria leucospilota</name>
    <name type="common">Black long sea cucumber</name>
    <name type="synonym">Mertensiothuria leucospilota</name>
    <dbReference type="NCBI Taxonomy" id="206669"/>
    <lineage>
        <taxon>Eukaryota</taxon>
        <taxon>Metazoa</taxon>
        <taxon>Echinodermata</taxon>
        <taxon>Eleutherozoa</taxon>
        <taxon>Echinozoa</taxon>
        <taxon>Holothuroidea</taxon>
        <taxon>Aspidochirotacea</taxon>
        <taxon>Aspidochirotida</taxon>
        <taxon>Holothuriidae</taxon>
        <taxon>Holothuria</taxon>
    </lineage>
</organism>
<dbReference type="EMBL" id="JAIZAY010000009">
    <property type="protein sequence ID" value="KAJ8036149.1"/>
    <property type="molecule type" value="Genomic_DNA"/>
</dbReference>
<evidence type="ECO:0000256" key="1">
    <source>
        <dbReference type="SAM" id="MobiDB-lite"/>
    </source>
</evidence>
<gene>
    <name evidence="3" type="ORF">HOLleu_20034</name>
</gene>
<keyword evidence="2" id="KW-0812">Transmembrane</keyword>
<feature type="compositionally biased region" description="Basic and acidic residues" evidence="1">
    <location>
        <begin position="200"/>
        <end position="221"/>
    </location>
</feature>
<sequence>MLLFIRSGHPNPLLFVFFFRISPTSPSPPEPTSVPMTVSKLTMIQSDAITENRASSTPTSTLGEANASNTADEFPVLAVCLIAGFSLLLLIFLLVAILAIKYRRRIRFFSKNNNAGSNKNATDATILPKASYRQKNKNKNIPAVTFREQTDSLQNRDYATLSNYSKIEPGRPASKSGPLYDQLEANKPISKSTPAYSVLEPEHQTQTDQKDVLHDEYDKLLRPQSPDSRGRDRTGSNHSDYHPTVVTRNDYDHIDRNSDVTAGAKLNVNEYSTTISNLIDSDRAYDHLDRSNNDGNKGLNVVSSATYNDVVKSPTYNEVQLSTVDAKNGGSSHKNEILGDSSPYEKTIIK</sequence>
<evidence type="ECO:0000313" key="4">
    <source>
        <dbReference type="Proteomes" id="UP001152320"/>
    </source>
</evidence>
<dbReference type="AlphaFoldDB" id="A0A9Q1H7P0"/>
<evidence type="ECO:0000313" key="3">
    <source>
        <dbReference type="EMBL" id="KAJ8036149.1"/>
    </source>
</evidence>